<keyword evidence="4 6" id="KW-1133">Transmembrane helix</keyword>
<dbReference type="Proteomes" id="UP000722459">
    <property type="component" value="Unassembled WGS sequence"/>
</dbReference>
<proteinExistence type="predicted"/>
<evidence type="ECO:0000256" key="2">
    <source>
        <dbReference type="ARBA" id="ARBA00022475"/>
    </source>
</evidence>
<comment type="caution">
    <text evidence="8">The sequence shown here is derived from an EMBL/GenBank/DDBJ whole genome shotgun (WGS) entry which is preliminary data.</text>
</comment>
<gene>
    <name evidence="8" type="ORF">HON47_03090</name>
</gene>
<comment type="subcellular location">
    <subcellularLocation>
        <location evidence="1">Cell membrane</location>
        <topology evidence="1">Multi-pass membrane protein</topology>
    </subcellularLocation>
</comment>
<dbReference type="PANTHER" id="PTHR35402">
    <property type="entry name" value="INTEGRAL MEMBRANE PROTEIN-RELATED"/>
    <property type="match status" value="1"/>
</dbReference>
<accession>A0A8T5GEX9</accession>
<feature type="transmembrane region" description="Helical" evidence="6">
    <location>
        <begin position="214"/>
        <end position="238"/>
    </location>
</feature>
<dbReference type="PANTHER" id="PTHR35402:SF1">
    <property type="entry name" value="TYPE II SECRETION SYSTEM PROTEIN GSPF DOMAIN-CONTAINING PROTEIN"/>
    <property type="match status" value="1"/>
</dbReference>
<organism evidence="8 9">
    <name type="scientific">Candidatus Iainarchaeum sp</name>
    <dbReference type="NCBI Taxonomy" id="3101447"/>
    <lineage>
        <taxon>Archaea</taxon>
        <taxon>Candidatus Iainarchaeota</taxon>
        <taxon>Candidatus Iainarchaeia</taxon>
        <taxon>Candidatus Iainarchaeales</taxon>
        <taxon>Candidatus Iainarchaeaceae</taxon>
        <taxon>Candidatus Iainarchaeum</taxon>
    </lineage>
</organism>
<feature type="transmembrane region" description="Helical" evidence="6">
    <location>
        <begin position="40"/>
        <end position="63"/>
    </location>
</feature>
<dbReference type="Pfam" id="PF00482">
    <property type="entry name" value="T2SSF"/>
    <property type="match status" value="1"/>
</dbReference>
<dbReference type="GO" id="GO:0005886">
    <property type="term" value="C:plasma membrane"/>
    <property type="evidence" value="ECO:0007669"/>
    <property type="project" value="UniProtKB-SubCell"/>
</dbReference>
<feature type="transmembrane region" description="Helical" evidence="6">
    <location>
        <begin position="293"/>
        <end position="314"/>
    </location>
</feature>
<dbReference type="AlphaFoldDB" id="A0A8T5GEX9"/>
<evidence type="ECO:0000256" key="5">
    <source>
        <dbReference type="ARBA" id="ARBA00023136"/>
    </source>
</evidence>
<reference evidence="8" key="1">
    <citation type="journal article" date="2021" name="ISME J.">
        <title>Mercury methylation by metabolically versatile and cosmopolitan marine bacteria.</title>
        <authorList>
            <person name="Lin H."/>
            <person name="Ascher D.B."/>
            <person name="Myung Y."/>
            <person name="Lamborg C.H."/>
            <person name="Hallam S.J."/>
            <person name="Gionfriddo C.M."/>
            <person name="Holt K.E."/>
            <person name="Moreau J.W."/>
        </authorList>
    </citation>
    <scope>NUCLEOTIDE SEQUENCE</scope>
    <source>
        <strain evidence="8">SI075_bin30</strain>
    </source>
</reference>
<feature type="transmembrane region" description="Helical" evidence="6">
    <location>
        <begin position="258"/>
        <end position="281"/>
    </location>
</feature>
<evidence type="ECO:0000256" key="4">
    <source>
        <dbReference type="ARBA" id="ARBA00022989"/>
    </source>
</evidence>
<dbReference type="InterPro" id="IPR018076">
    <property type="entry name" value="T2SS_GspF_dom"/>
</dbReference>
<keyword evidence="5 6" id="KW-0472">Membrane</keyword>
<dbReference type="EMBL" id="JABJNZ010000042">
    <property type="protein sequence ID" value="MBT4870531.1"/>
    <property type="molecule type" value="Genomic_DNA"/>
</dbReference>
<evidence type="ECO:0000313" key="8">
    <source>
        <dbReference type="EMBL" id="MBT4870531.1"/>
    </source>
</evidence>
<dbReference type="InterPro" id="IPR056569">
    <property type="entry name" value="ArlJ-like"/>
</dbReference>
<feature type="domain" description="Type II secretion system protein GspF" evidence="7">
    <location>
        <begin position="118"/>
        <end position="228"/>
    </location>
</feature>
<evidence type="ECO:0000256" key="3">
    <source>
        <dbReference type="ARBA" id="ARBA00022692"/>
    </source>
</evidence>
<keyword evidence="3 6" id="KW-0812">Transmembrane</keyword>
<sequence>MDSTILFKNLIKFFVEKEKIKSFEDKLFLNKSKTKNIDTFIQYSIVEGIILMISTMVVFATMFNFGEENLLIGIVAFFIPFLLNYIYQDVLFEKRKRKREDLLPDLLLEGSVFCDQKSLLKTIHSFSKQEIQLLNEDFKRVYLEIKNGASIEEALEHNKTLNKSESYNRVIDLLLGSYSSGGCISSLLRELAEDLMESKAIIKERQAVMLITKYTLLLSAGIIVPAILGTVIGLVTGLGFETTKDVGIGLSLVERKELFEIAVLGTTIYILEYSVLSSFFLALQEGNKKQFWIYLLILVPCATVAFVFAQGLLIT</sequence>
<evidence type="ECO:0000259" key="7">
    <source>
        <dbReference type="Pfam" id="PF00482"/>
    </source>
</evidence>
<keyword evidence="2" id="KW-1003">Cell membrane</keyword>
<feature type="transmembrane region" description="Helical" evidence="6">
    <location>
        <begin position="69"/>
        <end position="87"/>
    </location>
</feature>
<name>A0A8T5GEX9_9ARCH</name>
<evidence type="ECO:0000256" key="6">
    <source>
        <dbReference type="SAM" id="Phobius"/>
    </source>
</evidence>
<evidence type="ECO:0000256" key="1">
    <source>
        <dbReference type="ARBA" id="ARBA00004651"/>
    </source>
</evidence>
<evidence type="ECO:0000313" key="9">
    <source>
        <dbReference type="Proteomes" id="UP000722459"/>
    </source>
</evidence>
<protein>
    <recommendedName>
        <fullName evidence="7">Type II secretion system protein GspF domain-containing protein</fullName>
    </recommendedName>
</protein>